<accession>A0A9D6QNR0</accession>
<reference evidence="2" key="1">
    <citation type="submission" date="2020-07" db="EMBL/GenBank/DDBJ databases">
        <title>Huge and variable diversity of episymbiotic CPR bacteria and DPANN archaea in groundwater ecosystems.</title>
        <authorList>
            <person name="He C.Y."/>
            <person name="Keren R."/>
            <person name="Whittaker M."/>
            <person name="Farag I.F."/>
            <person name="Doudna J."/>
            <person name="Cate J.H.D."/>
            <person name="Banfield J.F."/>
        </authorList>
    </citation>
    <scope>NUCLEOTIDE SEQUENCE</scope>
    <source>
        <strain evidence="2">NC_groundwater_928_Pr1_S-0.2um_72_17</strain>
    </source>
</reference>
<keyword evidence="1" id="KW-0472">Membrane</keyword>
<dbReference type="Proteomes" id="UP000807850">
    <property type="component" value="Unassembled WGS sequence"/>
</dbReference>
<keyword evidence="1" id="KW-0812">Transmembrane</keyword>
<organism evidence="2 3">
    <name type="scientific">Eiseniibacteriota bacterium</name>
    <dbReference type="NCBI Taxonomy" id="2212470"/>
    <lineage>
        <taxon>Bacteria</taxon>
        <taxon>Candidatus Eiseniibacteriota</taxon>
    </lineage>
</organism>
<dbReference type="EMBL" id="JACQAY010000080">
    <property type="protein sequence ID" value="MBI3539184.1"/>
    <property type="molecule type" value="Genomic_DNA"/>
</dbReference>
<keyword evidence="1" id="KW-1133">Transmembrane helix</keyword>
<dbReference type="PANTHER" id="PTHR40763">
    <property type="entry name" value="MEMBRANE PROTEIN-RELATED"/>
    <property type="match status" value="1"/>
</dbReference>
<gene>
    <name evidence="2" type="ORF">HY076_02810</name>
</gene>
<dbReference type="AlphaFoldDB" id="A0A9D6QNR0"/>
<evidence type="ECO:0008006" key="4">
    <source>
        <dbReference type="Google" id="ProtNLM"/>
    </source>
</evidence>
<sequence>MDNAELRDRIRRRGIYGVRWTGSSVNGRLIFGLIILTLGLLWTLDNLGLIDSERVIAWWPAVLARRNVVWGATFSIAGLWLLAGSLDLIHAHLFSLWPLMLIAIGVTILTRSSAPRTDVSDASAEKLNTLAFWSHTVRKVISNRFSGGEVSALMGGTEIDLRGAESVEGGAVIDLFVWWGGVNVIVSDQWRVVNEATAIMGGIEDSTRPPAPDARHTLILRGVIIMGGVEIKH</sequence>
<dbReference type="PANTHER" id="PTHR40763:SF5">
    <property type="entry name" value="MEMBRANE PROTEIN"/>
    <property type="match status" value="1"/>
</dbReference>
<feature type="transmembrane region" description="Helical" evidence="1">
    <location>
        <begin position="29"/>
        <end position="50"/>
    </location>
</feature>
<comment type="caution">
    <text evidence="2">The sequence shown here is derived from an EMBL/GenBank/DDBJ whole genome shotgun (WGS) entry which is preliminary data.</text>
</comment>
<proteinExistence type="predicted"/>
<evidence type="ECO:0000313" key="3">
    <source>
        <dbReference type="Proteomes" id="UP000807850"/>
    </source>
</evidence>
<evidence type="ECO:0000256" key="1">
    <source>
        <dbReference type="SAM" id="Phobius"/>
    </source>
</evidence>
<feature type="transmembrane region" description="Helical" evidence="1">
    <location>
        <begin position="89"/>
        <end position="109"/>
    </location>
</feature>
<protein>
    <recommendedName>
        <fullName evidence="4">Cell wall-active antibiotics response LiaF-like C-terminal domain-containing protein</fullName>
    </recommendedName>
</protein>
<evidence type="ECO:0000313" key="2">
    <source>
        <dbReference type="EMBL" id="MBI3539184.1"/>
    </source>
</evidence>
<name>A0A9D6QNR0_UNCEI</name>